<evidence type="ECO:0000313" key="1">
    <source>
        <dbReference type="EMBL" id="KAF2743844.1"/>
    </source>
</evidence>
<name>A0A6A6V294_9PLEO</name>
<dbReference type="EMBL" id="MU006593">
    <property type="protein sequence ID" value="KAF2743844.1"/>
    <property type="molecule type" value="Genomic_DNA"/>
</dbReference>
<gene>
    <name evidence="1" type="ORF">M011DRAFT_461307</name>
</gene>
<sequence>MPFLTNRMSIRLFSQAPIASVCGESYHFEVQVQKKALLDANCTTTRSTRAGTYRSSKHCPITGATQARKVTYLMRKPRLSTSDSQSTAGFAGVQQDPNTVPVRPLIQLFDMYHNQEASLKHNKVYALLGMRSEVSDFSDLVPDYTIPWGKLYSQVLRKLKTPEMKIATWDDSEVAAFLTRVTFLGEVVGGTHTEQEYFRRVRMVSKHIKIFRREGILDLIARNSSDRKGNLAR</sequence>
<protein>
    <submittedName>
        <fullName evidence="1">Uncharacterized protein</fullName>
    </submittedName>
</protein>
<evidence type="ECO:0000313" key="2">
    <source>
        <dbReference type="Proteomes" id="UP000799440"/>
    </source>
</evidence>
<dbReference type="Proteomes" id="UP000799440">
    <property type="component" value="Unassembled WGS sequence"/>
</dbReference>
<reference evidence="1" key="1">
    <citation type="journal article" date="2020" name="Stud. Mycol.">
        <title>101 Dothideomycetes genomes: a test case for predicting lifestyles and emergence of pathogens.</title>
        <authorList>
            <person name="Haridas S."/>
            <person name="Albert R."/>
            <person name="Binder M."/>
            <person name="Bloem J."/>
            <person name="Labutti K."/>
            <person name="Salamov A."/>
            <person name="Andreopoulos B."/>
            <person name="Baker S."/>
            <person name="Barry K."/>
            <person name="Bills G."/>
            <person name="Bluhm B."/>
            <person name="Cannon C."/>
            <person name="Castanera R."/>
            <person name="Culley D."/>
            <person name="Daum C."/>
            <person name="Ezra D."/>
            <person name="Gonzalez J."/>
            <person name="Henrissat B."/>
            <person name="Kuo A."/>
            <person name="Liang C."/>
            <person name="Lipzen A."/>
            <person name="Lutzoni F."/>
            <person name="Magnuson J."/>
            <person name="Mondo S."/>
            <person name="Nolan M."/>
            <person name="Ohm R."/>
            <person name="Pangilinan J."/>
            <person name="Park H.-J."/>
            <person name="Ramirez L."/>
            <person name="Alfaro M."/>
            <person name="Sun H."/>
            <person name="Tritt A."/>
            <person name="Yoshinaga Y."/>
            <person name="Zwiers L.-H."/>
            <person name="Turgeon B."/>
            <person name="Goodwin S."/>
            <person name="Spatafora J."/>
            <person name="Crous P."/>
            <person name="Grigoriev I."/>
        </authorList>
    </citation>
    <scope>NUCLEOTIDE SEQUENCE</scope>
    <source>
        <strain evidence="1">CBS 119925</strain>
    </source>
</reference>
<keyword evidence="2" id="KW-1185">Reference proteome</keyword>
<proteinExistence type="predicted"/>
<organism evidence="1 2">
    <name type="scientific">Sporormia fimetaria CBS 119925</name>
    <dbReference type="NCBI Taxonomy" id="1340428"/>
    <lineage>
        <taxon>Eukaryota</taxon>
        <taxon>Fungi</taxon>
        <taxon>Dikarya</taxon>
        <taxon>Ascomycota</taxon>
        <taxon>Pezizomycotina</taxon>
        <taxon>Dothideomycetes</taxon>
        <taxon>Pleosporomycetidae</taxon>
        <taxon>Pleosporales</taxon>
        <taxon>Sporormiaceae</taxon>
        <taxon>Sporormia</taxon>
    </lineage>
</organism>
<dbReference type="AlphaFoldDB" id="A0A6A6V294"/>
<accession>A0A6A6V294</accession>
<dbReference type="OrthoDB" id="194358at2759"/>